<dbReference type="Pfam" id="PF00005">
    <property type="entry name" value="ABC_tran"/>
    <property type="match status" value="1"/>
</dbReference>
<dbReference type="Proteomes" id="UP000644699">
    <property type="component" value="Unassembled WGS sequence"/>
</dbReference>
<keyword evidence="5" id="KW-1185">Reference proteome</keyword>
<dbReference type="Gene3D" id="3.40.50.300">
    <property type="entry name" value="P-loop containing nucleotide triphosphate hydrolases"/>
    <property type="match status" value="1"/>
</dbReference>
<comment type="caution">
    <text evidence="4">The sequence shown here is derived from an EMBL/GenBank/DDBJ whole genome shotgun (WGS) entry which is preliminary data.</text>
</comment>
<keyword evidence="1" id="KW-0547">Nucleotide-binding</keyword>
<dbReference type="PANTHER" id="PTHR24220">
    <property type="entry name" value="IMPORT ATP-BINDING PROTEIN"/>
    <property type="match status" value="1"/>
</dbReference>
<reference evidence="4" key="1">
    <citation type="journal article" date="2014" name="Int. J. Syst. Evol. Microbiol.">
        <title>Complete genome sequence of Corynebacterium casei LMG S-19264T (=DSM 44701T), isolated from a smear-ripened cheese.</title>
        <authorList>
            <consortium name="US DOE Joint Genome Institute (JGI-PGF)"/>
            <person name="Walter F."/>
            <person name="Albersmeier A."/>
            <person name="Kalinowski J."/>
            <person name="Ruckert C."/>
        </authorList>
    </citation>
    <scope>NUCLEOTIDE SEQUENCE</scope>
    <source>
        <strain evidence="4">CGMCC 1.15367</strain>
    </source>
</reference>
<evidence type="ECO:0000313" key="4">
    <source>
        <dbReference type="EMBL" id="GGE23089.1"/>
    </source>
</evidence>
<dbReference type="GO" id="GO:0022857">
    <property type="term" value="F:transmembrane transporter activity"/>
    <property type="evidence" value="ECO:0007669"/>
    <property type="project" value="TreeGrafter"/>
</dbReference>
<name>A0A917A2G2_9HYPH</name>
<dbReference type="GO" id="GO:0005524">
    <property type="term" value="F:ATP binding"/>
    <property type="evidence" value="ECO:0007669"/>
    <property type="project" value="UniProtKB-KW"/>
</dbReference>
<protein>
    <submittedName>
        <fullName evidence="4">ABC transporter</fullName>
    </submittedName>
</protein>
<reference evidence="4" key="2">
    <citation type="submission" date="2020-09" db="EMBL/GenBank/DDBJ databases">
        <authorList>
            <person name="Sun Q."/>
            <person name="Zhou Y."/>
        </authorList>
    </citation>
    <scope>NUCLEOTIDE SEQUENCE</scope>
    <source>
        <strain evidence="4">CGMCC 1.15367</strain>
    </source>
</reference>
<dbReference type="GO" id="GO:0016887">
    <property type="term" value="F:ATP hydrolysis activity"/>
    <property type="evidence" value="ECO:0007669"/>
    <property type="project" value="InterPro"/>
</dbReference>
<dbReference type="SMART" id="SM00382">
    <property type="entry name" value="AAA"/>
    <property type="match status" value="1"/>
</dbReference>
<dbReference type="InterPro" id="IPR003439">
    <property type="entry name" value="ABC_transporter-like_ATP-bd"/>
</dbReference>
<evidence type="ECO:0000256" key="1">
    <source>
        <dbReference type="ARBA" id="ARBA00022741"/>
    </source>
</evidence>
<gene>
    <name evidence="4" type="ORF">GCM10011390_48150</name>
</gene>
<feature type="domain" description="ABC transporter" evidence="3">
    <location>
        <begin position="6"/>
        <end position="225"/>
    </location>
</feature>
<dbReference type="InterPro" id="IPR015854">
    <property type="entry name" value="ABC_transpr_LolD-like"/>
</dbReference>
<proteinExistence type="predicted"/>
<evidence type="ECO:0000313" key="5">
    <source>
        <dbReference type="Proteomes" id="UP000644699"/>
    </source>
</evidence>
<dbReference type="EMBL" id="BMIQ01000012">
    <property type="protein sequence ID" value="GGE23089.1"/>
    <property type="molecule type" value="Genomic_DNA"/>
</dbReference>
<keyword evidence="2" id="KW-0067">ATP-binding</keyword>
<dbReference type="PANTHER" id="PTHR24220:SF659">
    <property type="entry name" value="TRANSPORTER, PUTATIVE-RELATED"/>
    <property type="match status" value="1"/>
</dbReference>
<sequence length="225" mass="24023">MLGLAIDALEVRFRGLAAPALAIPSLRLEPGARIALTGASGSGKTTLINALTGLERVRHGALRWGETDLATLSETRRDRWRARHVGLVMQDFHLFPGLSAIENVLLPNRLARTRPQAEARAEAERLLDRVGVARRDGRVETLSRGQMQRVAVARALVTRPGILVADEPTASLDAEAGAAVGELLLDLATETGATLIVASHDPRLLERLGGVLRLANGRLLPAEGA</sequence>
<dbReference type="RefSeq" id="WP_188913094.1">
    <property type="nucleotide sequence ID" value="NZ_BMIQ01000012.1"/>
</dbReference>
<dbReference type="AlphaFoldDB" id="A0A917A2G2"/>
<dbReference type="SUPFAM" id="SSF52540">
    <property type="entry name" value="P-loop containing nucleoside triphosphate hydrolases"/>
    <property type="match status" value="1"/>
</dbReference>
<dbReference type="InterPro" id="IPR027417">
    <property type="entry name" value="P-loop_NTPase"/>
</dbReference>
<organism evidence="4 5">
    <name type="scientific">Aureimonas endophytica</name>
    <dbReference type="NCBI Taxonomy" id="2027858"/>
    <lineage>
        <taxon>Bacteria</taxon>
        <taxon>Pseudomonadati</taxon>
        <taxon>Pseudomonadota</taxon>
        <taxon>Alphaproteobacteria</taxon>
        <taxon>Hyphomicrobiales</taxon>
        <taxon>Aurantimonadaceae</taxon>
        <taxon>Aureimonas</taxon>
    </lineage>
</organism>
<accession>A0A917A2G2</accession>
<dbReference type="InterPro" id="IPR003593">
    <property type="entry name" value="AAA+_ATPase"/>
</dbReference>
<dbReference type="GO" id="GO:0005886">
    <property type="term" value="C:plasma membrane"/>
    <property type="evidence" value="ECO:0007669"/>
    <property type="project" value="TreeGrafter"/>
</dbReference>
<evidence type="ECO:0000256" key="2">
    <source>
        <dbReference type="ARBA" id="ARBA00022840"/>
    </source>
</evidence>
<dbReference type="PROSITE" id="PS50893">
    <property type="entry name" value="ABC_TRANSPORTER_2"/>
    <property type="match status" value="1"/>
</dbReference>
<evidence type="ECO:0000259" key="3">
    <source>
        <dbReference type="PROSITE" id="PS50893"/>
    </source>
</evidence>